<dbReference type="Gene3D" id="3.80.10.10">
    <property type="entry name" value="Ribonuclease Inhibitor"/>
    <property type="match status" value="1"/>
</dbReference>
<dbReference type="Gene3D" id="1.10.510.10">
    <property type="entry name" value="Transferase(Phosphotransferase) domain 1"/>
    <property type="match status" value="1"/>
</dbReference>
<accession>A0A0K9PHH5</accession>
<keyword evidence="7 10" id="KW-0472">Membrane</keyword>
<dbReference type="Pfam" id="PF00560">
    <property type="entry name" value="LRR_1"/>
    <property type="match status" value="2"/>
</dbReference>
<evidence type="ECO:0000313" key="13">
    <source>
        <dbReference type="EMBL" id="KMZ67667.1"/>
    </source>
</evidence>
<dbReference type="FunFam" id="1.10.510.10:FF:000095">
    <property type="entry name" value="protein STRUBBELIG-RECEPTOR FAMILY 8"/>
    <property type="match status" value="1"/>
</dbReference>
<keyword evidence="3 10" id="KW-0812">Transmembrane</keyword>
<sequence length="761" mass="83212">MMFQIVVSFVIIFVGVGSVHAETAGTDVSALNGMYRSLNSPAQLSGWKSDGGDPCGQSWMGVECSGSSITQIKLSGLGLSGSMGYQLSSLKSVTYLDLSRNNLQGEIPYQLPPNLLHINLAGNDFSGSSIPFSISQMSSLNYLNLGTNRISGQLAADLFEKLSSLNTLDLSSNQLTGDLPRSFRSLESLKSLKLQDNQFTGTINILENLPLQKLDIENNHFSGWIPNKLRDIESLKTKGNDWSSGPAPPKSTKEEAIKDARVRKGSQWSTGVIIGSVIGLLFFIVVFVGLLIARKRKSPILQAKVFSVSDDEESVGQKKGSRRNISVSPPMDLKPPSSPPMDLKPPSSPPMDLKPPSSPPMDLKSPSSQPMDKKPPSSQPMDKKPPSSQPMDKKPPSSQPMDKKPLSSAPMDKKPLSSAPMVLKPPSSAPMVLKPPPSPPSDLQRSIKDIEFKSRLKSQKNSSVNSPSCSAIANYSIEDLSRSTRNFSIRTVIGKGSVGCVYKGMHSDGKVFAVKKIDESKYGKCNFMDLVSELANNFKNPNIVQLAGYCSEKNKHMLVFEFFRNGSLYSFLHLSDKYSRPLTWATRLRIALGTARAIEHLHEVCTPPYAHKNIKSANVLLDTDLNPRLSDCGLAIFYDDITNNLGPGYTAPECNVSPSAYSIKSDIYSFGVIMLELLTGRVPFDHSKQEAFEQTLVRWASRQLLDIEALPEMVDPALRGLFSPKQLPLFADIIALCLQTNPESRPPISQVVQAIFECAQV</sequence>
<evidence type="ECO:0000256" key="1">
    <source>
        <dbReference type="ARBA" id="ARBA00004370"/>
    </source>
</evidence>
<dbReference type="AlphaFoldDB" id="A0A0K9PHH5"/>
<dbReference type="SUPFAM" id="SSF52058">
    <property type="entry name" value="L domain-like"/>
    <property type="match status" value="1"/>
</dbReference>
<dbReference type="InterPro" id="IPR011009">
    <property type="entry name" value="Kinase-like_dom_sf"/>
</dbReference>
<dbReference type="PANTHER" id="PTHR48007:SF13">
    <property type="entry name" value="PROTEIN STRUBBELIG-RECEPTOR FAMILY 4"/>
    <property type="match status" value="1"/>
</dbReference>
<dbReference type="InterPro" id="IPR003591">
    <property type="entry name" value="Leu-rich_rpt_typical-subtyp"/>
</dbReference>
<keyword evidence="2" id="KW-0433">Leucine-rich repeat</keyword>
<evidence type="ECO:0000256" key="10">
    <source>
        <dbReference type="SAM" id="Phobius"/>
    </source>
</evidence>
<evidence type="ECO:0000256" key="3">
    <source>
        <dbReference type="ARBA" id="ARBA00022692"/>
    </source>
</evidence>
<comment type="caution">
    <text evidence="13">The sequence shown here is derived from an EMBL/GenBank/DDBJ whole genome shotgun (WGS) entry which is preliminary data.</text>
</comment>
<keyword evidence="6 10" id="KW-1133">Transmembrane helix</keyword>
<keyword evidence="4 11" id="KW-0732">Signal</keyword>
<dbReference type="OrthoDB" id="248923at2759"/>
<dbReference type="Proteomes" id="UP000036987">
    <property type="component" value="Unassembled WGS sequence"/>
</dbReference>
<dbReference type="EMBL" id="LFYR01000889">
    <property type="protein sequence ID" value="KMZ67667.1"/>
    <property type="molecule type" value="Genomic_DNA"/>
</dbReference>
<evidence type="ECO:0000256" key="9">
    <source>
        <dbReference type="SAM" id="MobiDB-lite"/>
    </source>
</evidence>
<protein>
    <submittedName>
        <fullName evidence="13">Protein STRUBBELIG-RECEPTOR FAMILY 6</fullName>
    </submittedName>
</protein>
<feature type="transmembrane region" description="Helical" evidence="10">
    <location>
        <begin position="268"/>
        <end position="293"/>
    </location>
</feature>
<evidence type="ECO:0000256" key="7">
    <source>
        <dbReference type="ARBA" id="ARBA00023136"/>
    </source>
</evidence>
<dbReference type="Pfam" id="PF13855">
    <property type="entry name" value="LRR_8"/>
    <property type="match status" value="1"/>
</dbReference>
<gene>
    <name evidence="13" type="ORF">ZOSMA_25G00540</name>
</gene>
<dbReference type="InterPro" id="IPR032675">
    <property type="entry name" value="LRR_dom_sf"/>
</dbReference>
<comment type="subcellular location">
    <subcellularLocation>
        <location evidence="1">Membrane</location>
    </subcellularLocation>
</comment>
<dbReference type="SMART" id="SM00369">
    <property type="entry name" value="LRR_TYP"/>
    <property type="match status" value="3"/>
</dbReference>
<organism evidence="13 14">
    <name type="scientific">Zostera marina</name>
    <name type="common">Eelgrass</name>
    <dbReference type="NCBI Taxonomy" id="29655"/>
    <lineage>
        <taxon>Eukaryota</taxon>
        <taxon>Viridiplantae</taxon>
        <taxon>Streptophyta</taxon>
        <taxon>Embryophyta</taxon>
        <taxon>Tracheophyta</taxon>
        <taxon>Spermatophyta</taxon>
        <taxon>Magnoliopsida</taxon>
        <taxon>Liliopsida</taxon>
        <taxon>Zosteraceae</taxon>
        <taxon>Zostera</taxon>
    </lineage>
</organism>
<dbReference type="OMA" id="QPMDKKP"/>
<dbReference type="InterPro" id="IPR000719">
    <property type="entry name" value="Prot_kinase_dom"/>
</dbReference>
<dbReference type="InterPro" id="IPR046959">
    <property type="entry name" value="PRK1-6/SRF4-like"/>
</dbReference>
<evidence type="ECO:0000256" key="5">
    <source>
        <dbReference type="ARBA" id="ARBA00022737"/>
    </source>
</evidence>
<keyword evidence="5" id="KW-0677">Repeat</keyword>
<feature type="compositionally biased region" description="Pro residues" evidence="9">
    <location>
        <begin position="332"/>
        <end position="359"/>
    </location>
</feature>
<name>A0A0K9PHH5_ZOSMR</name>
<dbReference type="GO" id="GO:0005524">
    <property type="term" value="F:ATP binding"/>
    <property type="evidence" value="ECO:0007669"/>
    <property type="project" value="InterPro"/>
</dbReference>
<feature type="region of interest" description="Disordered" evidence="9">
    <location>
        <begin position="236"/>
        <end position="255"/>
    </location>
</feature>
<evidence type="ECO:0000256" key="6">
    <source>
        <dbReference type="ARBA" id="ARBA00022989"/>
    </source>
</evidence>
<dbReference type="GO" id="GO:0005886">
    <property type="term" value="C:plasma membrane"/>
    <property type="evidence" value="ECO:0000318"/>
    <property type="project" value="GO_Central"/>
</dbReference>
<feature type="compositionally biased region" description="Basic and acidic residues" evidence="9">
    <location>
        <begin position="371"/>
        <end position="415"/>
    </location>
</feature>
<dbReference type="InterPro" id="IPR013210">
    <property type="entry name" value="LRR_N_plant-typ"/>
</dbReference>
<dbReference type="Pfam" id="PF00069">
    <property type="entry name" value="Pkinase"/>
    <property type="match status" value="1"/>
</dbReference>
<dbReference type="PRINTS" id="PR00019">
    <property type="entry name" value="LEURICHRPT"/>
</dbReference>
<evidence type="ECO:0000256" key="8">
    <source>
        <dbReference type="ARBA" id="ARBA00023170"/>
    </source>
</evidence>
<dbReference type="PROSITE" id="PS50011">
    <property type="entry name" value="PROTEIN_KINASE_DOM"/>
    <property type="match status" value="1"/>
</dbReference>
<dbReference type="SUPFAM" id="SSF56112">
    <property type="entry name" value="Protein kinase-like (PK-like)"/>
    <property type="match status" value="1"/>
</dbReference>
<feature type="signal peptide" evidence="11">
    <location>
        <begin position="1"/>
        <end position="21"/>
    </location>
</feature>
<dbReference type="GO" id="GO:0004672">
    <property type="term" value="F:protein kinase activity"/>
    <property type="evidence" value="ECO:0000318"/>
    <property type="project" value="GO_Central"/>
</dbReference>
<dbReference type="FunFam" id="3.80.10.10:FF:000062">
    <property type="entry name" value="protein STRUBBELIG-RECEPTOR FAMILY 3"/>
    <property type="match status" value="1"/>
</dbReference>
<evidence type="ECO:0000259" key="12">
    <source>
        <dbReference type="PROSITE" id="PS50011"/>
    </source>
</evidence>
<dbReference type="InterPro" id="IPR001611">
    <property type="entry name" value="Leu-rich_rpt"/>
</dbReference>
<proteinExistence type="predicted"/>
<evidence type="ECO:0000256" key="11">
    <source>
        <dbReference type="SAM" id="SignalP"/>
    </source>
</evidence>
<feature type="region of interest" description="Disordered" evidence="9">
    <location>
        <begin position="308"/>
        <end position="445"/>
    </location>
</feature>
<feature type="domain" description="Protein kinase" evidence="12">
    <location>
        <begin position="487"/>
        <end position="757"/>
    </location>
</feature>
<dbReference type="Pfam" id="PF08263">
    <property type="entry name" value="LRRNT_2"/>
    <property type="match status" value="1"/>
</dbReference>
<dbReference type="GO" id="GO:0007165">
    <property type="term" value="P:signal transduction"/>
    <property type="evidence" value="ECO:0000318"/>
    <property type="project" value="GO_Central"/>
</dbReference>
<evidence type="ECO:0000256" key="2">
    <source>
        <dbReference type="ARBA" id="ARBA00022614"/>
    </source>
</evidence>
<evidence type="ECO:0000313" key="14">
    <source>
        <dbReference type="Proteomes" id="UP000036987"/>
    </source>
</evidence>
<dbReference type="Gene3D" id="3.30.200.20">
    <property type="entry name" value="Phosphorylase Kinase, domain 1"/>
    <property type="match status" value="1"/>
</dbReference>
<keyword evidence="8 13" id="KW-0675">Receptor</keyword>
<dbReference type="STRING" id="29655.A0A0K9PHH5"/>
<feature type="chain" id="PRO_5005527597" evidence="11">
    <location>
        <begin position="22"/>
        <end position="761"/>
    </location>
</feature>
<evidence type="ECO:0000256" key="4">
    <source>
        <dbReference type="ARBA" id="ARBA00022729"/>
    </source>
</evidence>
<keyword evidence="14" id="KW-1185">Reference proteome</keyword>
<dbReference type="PANTHER" id="PTHR48007">
    <property type="entry name" value="LEUCINE-RICH REPEAT RECEPTOR-LIKE PROTEIN KINASE PXC1"/>
    <property type="match status" value="1"/>
</dbReference>
<reference evidence="14" key="1">
    <citation type="journal article" date="2016" name="Nature">
        <title>The genome of the seagrass Zostera marina reveals angiosperm adaptation to the sea.</title>
        <authorList>
            <person name="Olsen J.L."/>
            <person name="Rouze P."/>
            <person name="Verhelst B."/>
            <person name="Lin Y.-C."/>
            <person name="Bayer T."/>
            <person name="Collen J."/>
            <person name="Dattolo E."/>
            <person name="De Paoli E."/>
            <person name="Dittami S."/>
            <person name="Maumus F."/>
            <person name="Michel G."/>
            <person name="Kersting A."/>
            <person name="Lauritano C."/>
            <person name="Lohaus R."/>
            <person name="Toepel M."/>
            <person name="Tonon T."/>
            <person name="Vanneste K."/>
            <person name="Amirebrahimi M."/>
            <person name="Brakel J."/>
            <person name="Bostroem C."/>
            <person name="Chovatia M."/>
            <person name="Grimwood J."/>
            <person name="Jenkins J.W."/>
            <person name="Jueterbock A."/>
            <person name="Mraz A."/>
            <person name="Stam W.T."/>
            <person name="Tice H."/>
            <person name="Bornberg-Bauer E."/>
            <person name="Green P.J."/>
            <person name="Pearson G.A."/>
            <person name="Procaccini G."/>
            <person name="Duarte C.M."/>
            <person name="Schmutz J."/>
            <person name="Reusch T.B.H."/>
            <person name="Van de Peer Y."/>
        </authorList>
    </citation>
    <scope>NUCLEOTIDE SEQUENCE [LARGE SCALE GENOMIC DNA]</scope>
    <source>
        <strain evidence="14">cv. Finnish</strain>
    </source>
</reference>